<evidence type="ECO:0008006" key="4">
    <source>
        <dbReference type="Google" id="ProtNLM"/>
    </source>
</evidence>
<feature type="transmembrane region" description="Helical" evidence="1">
    <location>
        <begin position="67"/>
        <end position="91"/>
    </location>
</feature>
<evidence type="ECO:0000313" key="3">
    <source>
        <dbReference type="Proteomes" id="UP000683925"/>
    </source>
</evidence>
<feature type="transmembrane region" description="Helical" evidence="1">
    <location>
        <begin position="36"/>
        <end position="55"/>
    </location>
</feature>
<sequence>MIKPQIIGNNQRVEQISEEDFIKAAAYTKKINRRIQFVYCLYALAVHIFLIVEVFNHQQIPSQVCSIAASGLLIIQHFYHGTIISIVNLYLTLPLSGVGYFISKMELANTIAFLFQICLWLGEQLHLLSQYNTDNLMKKRPVVQQITNDQNGEQLIIKADGQQSNKPLRETTKEINELGDSLSIGTRQINNKQQDGHYDKHQQNLVD</sequence>
<keyword evidence="1" id="KW-1133">Transmembrane helix</keyword>
<reference evidence="2" key="1">
    <citation type="submission" date="2021-01" db="EMBL/GenBank/DDBJ databases">
        <authorList>
            <consortium name="Genoscope - CEA"/>
            <person name="William W."/>
        </authorList>
    </citation>
    <scope>NUCLEOTIDE SEQUENCE</scope>
</reference>
<dbReference type="AlphaFoldDB" id="A0A8S1X2P5"/>
<comment type="caution">
    <text evidence="2">The sequence shown here is derived from an EMBL/GenBank/DDBJ whole genome shotgun (WGS) entry which is preliminary data.</text>
</comment>
<protein>
    <recommendedName>
        <fullName evidence="4">Transmembrane protein</fullName>
    </recommendedName>
</protein>
<gene>
    <name evidence="2" type="ORF">POCTA_138.1.T1110145</name>
</gene>
<dbReference type="OMA" id="ICLWLGE"/>
<keyword evidence="3" id="KW-1185">Reference proteome</keyword>
<name>A0A8S1X2P5_PAROT</name>
<proteinExistence type="predicted"/>
<evidence type="ECO:0000313" key="2">
    <source>
        <dbReference type="EMBL" id="CAD8196373.1"/>
    </source>
</evidence>
<dbReference type="Proteomes" id="UP000683925">
    <property type="component" value="Unassembled WGS sequence"/>
</dbReference>
<keyword evidence="1" id="KW-0812">Transmembrane</keyword>
<organism evidence="2 3">
    <name type="scientific">Paramecium octaurelia</name>
    <dbReference type="NCBI Taxonomy" id="43137"/>
    <lineage>
        <taxon>Eukaryota</taxon>
        <taxon>Sar</taxon>
        <taxon>Alveolata</taxon>
        <taxon>Ciliophora</taxon>
        <taxon>Intramacronucleata</taxon>
        <taxon>Oligohymenophorea</taxon>
        <taxon>Peniculida</taxon>
        <taxon>Parameciidae</taxon>
        <taxon>Paramecium</taxon>
    </lineage>
</organism>
<keyword evidence="1" id="KW-0472">Membrane</keyword>
<accession>A0A8S1X2P5</accession>
<evidence type="ECO:0000256" key="1">
    <source>
        <dbReference type="SAM" id="Phobius"/>
    </source>
</evidence>
<dbReference type="OrthoDB" id="10308986at2759"/>
<dbReference type="EMBL" id="CAJJDP010000111">
    <property type="protein sequence ID" value="CAD8196373.1"/>
    <property type="molecule type" value="Genomic_DNA"/>
</dbReference>